<dbReference type="Gene3D" id="3.40.50.880">
    <property type="match status" value="1"/>
</dbReference>
<comment type="catalytic activity">
    <reaction evidence="1">
        <text>[L-4-(L-arginin-2-N-yl)aspartate](n) + H2O = [L-4-(L-arginin-2-N-yl)aspartate](n-1) + L-4-(L-arginin-2-N-yl)aspartate</text>
        <dbReference type="Rhea" id="RHEA:12845"/>
        <dbReference type="Rhea" id="RHEA-COMP:13728"/>
        <dbReference type="Rhea" id="RHEA-COMP:13734"/>
        <dbReference type="ChEBI" id="CHEBI:15377"/>
        <dbReference type="ChEBI" id="CHEBI:137986"/>
        <dbReference type="ChEBI" id="CHEBI:137991"/>
        <dbReference type="EC" id="3.4.15.6"/>
    </reaction>
</comment>
<dbReference type="PIRSF" id="PIRSF032067">
    <property type="entry name" value="Cyanophycinase"/>
    <property type="match status" value="1"/>
</dbReference>
<dbReference type="PANTHER" id="PTHR36175:SF1">
    <property type="entry name" value="CYANOPHYCINASE"/>
    <property type="match status" value="1"/>
</dbReference>
<dbReference type="OrthoDB" id="9799980at2"/>
<dbReference type="GO" id="GO:0008236">
    <property type="term" value="F:serine-type peptidase activity"/>
    <property type="evidence" value="ECO:0007669"/>
    <property type="project" value="UniProtKB-KW"/>
</dbReference>
<keyword evidence="12" id="KW-1185">Reference proteome</keyword>
<dbReference type="EMBL" id="JACHHO010000005">
    <property type="protein sequence ID" value="MBB5205607.1"/>
    <property type="molecule type" value="Genomic_DNA"/>
</dbReference>
<proteinExistence type="inferred from homology"/>
<keyword evidence="7" id="KW-0378">Hydrolase</keyword>
<evidence type="ECO:0000256" key="3">
    <source>
        <dbReference type="ARBA" id="ARBA00006534"/>
    </source>
</evidence>
<evidence type="ECO:0000256" key="6">
    <source>
        <dbReference type="ARBA" id="ARBA00022670"/>
    </source>
</evidence>
<keyword evidence="6" id="KW-0645">Protease</keyword>
<feature type="active site" description="Charge relay system" evidence="9">
    <location>
        <position position="183"/>
    </location>
</feature>
<comment type="function">
    <text evidence="2">Exopeptidase that catalyzes the hydrolytic cleavage of multi-L-arginyl-poly-L-aspartic acid (cyanophycin; a water-insoluble reserve polymer) into aspartate-arginine dipeptides.</text>
</comment>
<feature type="signal peptide" evidence="10">
    <location>
        <begin position="1"/>
        <end position="27"/>
    </location>
</feature>
<keyword evidence="8" id="KW-0720">Serine protease</keyword>
<evidence type="ECO:0000256" key="7">
    <source>
        <dbReference type="ARBA" id="ARBA00022801"/>
    </source>
</evidence>
<evidence type="ECO:0000256" key="10">
    <source>
        <dbReference type="SAM" id="SignalP"/>
    </source>
</evidence>
<reference evidence="11 12" key="1">
    <citation type="submission" date="2020-08" db="EMBL/GenBank/DDBJ databases">
        <title>Genomic Encyclopedia of Type Strains, Phase IV (KMG-IV): sequencing the most valuable type-strain genomes for metagenomic binning, comparative biology and taxonomic classification.</title>
        <authorList>
            <person name="Goeker M."/>
        </authorList>
    </citation>
    <scope>NUCLEOTIDE SEQUENCE [LARGE SCALE GENOMIC DNA]</scope>
    <source>
        <strain evidence="11 12">DSM 23958</strain>
    </source>
</reference>
<accession>A0A840S323</accession>
<evidence type="ECO:0000256" key="1">
    <source>
        <dbReference type="ARBA" id="ARBA00001092"/>
    </source>
</evidence>
<dbReference type="SUPFAM" id="SSF52317">
    <property type="entry name" value="Class I glutamine amidotransferase-like"/>
    <property type="match status" value="1"/>
</dbReference>
<evidence type="ECO:0000256" key="8">
    <source>
        <dbReference type="ARBA" id="ARBA00022825"/>
    </source>
</evidence>
<keyword evidence="10" id="KW-0732">Signal</keyword>
<evidence type="ECO:0000256" key="4">
    <source>
        <dbReference type="ARBA" id="ARBA00013115"/>
    </source>
</evidence>
<dbReference type="AlphaFoldDB" id="A0A840S323"/>
<feature type="active site" description="Charge relay system" evidence="9">
    <location>
        <position position="271"/>
    </location>
</feature>
<feature type="chain" id="PRO_5032707895" description="Cyanophycinase" evidence="10">
    <location>
        <begin position="28"/>
        <end position="359"/>
    </location>
</feature>
<evidence type="ECO:0000256" key="9">
    <source>
        <dbReference type="PIRSR" id="PIRSR032067-1"/>
    </source>
</evidence>
<dbReference type="CDD" id="cd03145">
    <property type="entry name" value="GAT1_cyanophycinase"/>
    <property type="match status" value="1"/>
</dbReference>
<evidence type="ECO:0000256" key="5">
    <source>
        <dbReference type="ARBA" id="ARBA00015719"/>
    </source>
</evidence>
<dbReference type="Proteomes" id="UP000554837">
    <property type="component" value="Unassembled WGS sequence"/>
</dbReference>
<dbReference type="InterPro" id="IPR005320">
    <property type="entry name" value="Peptidase_S51"/>
</dbReference>
<name>A0A840S323_9BURK</name>
<dbReference type="GO" id="GO:0006508">
    <property type="term" value="P:proteolysis"/>
    <property type="evidence" value="ECO:0007669"/>
    <property type="project" value="UniProtKB-KW"/>
</dbReference>
<dbReference type="InterPro" id="IPR029062">
    <property type="entry name" value="Class_I_gatase-like"/>
</dbReference>
<dbReference type="InterPro" id="IPR011811">
    <property type="entry name" value="Peptidase_S51_cyanophycinase"/>
</dbReference>
<feature type="active site" description="Charge relay system" evidence="9">
    <location>
        <position position="236"/>
    </location>
</feature>
<evidence type="ECO:0000256" key="2">
    <source>
        <dbReference type="ARBA" id="ARBA00002039"/>
    </source>
</evidence>
<dbReference type="RefSeq" id="WP_138855131.1">
    <property type="nucleotide sequence ID" value="NZ_CP040709.1"/>
</dbReference>
<dbReference type="EC" id="3.4.15.6" evidence="4"/>
<sequence length="359" mass="37280">MPIAFQSRRLANLWLLSLFCAALPTWAASNGAASGAAATTSNKNYDYYLSGSAGDATPPAATSPMWVLMGGGNDVDSAFQAMIAKAGGSATQKVDVVVIRTSGADGYNPYLLAMPGVDSVESFVIKNRTGADDPALNAIVAKADVLFIAGGDQSTYIKLWKGSRLDSTLKALRDRRVPFGGTSAGLAVLGDVDYSALNGSITSAQALSNPYDRTLTLDTGFIVGLSGLDGTLMDSHLVARDRMGRLATFLARMIQDGLMPLGRARGIGVDEGTAVVVDNRIARVHGSSHAYFVLPTLAPTTVQAKKPLAFSSLRVEKLSASSGSFDLGNWSSGTLQISPYFLSASGGSLTSSQSGGSAY</sequence>
<dbReference type="PANTHER" id="PTHR36175">
    <property type="entry name" value="CYANOPHYCINASE"/>
    <property type="match status" value="1"/>
</dbReference>
<comment type="caution">
    <text evidence="11">The sequence shown here is derived from an EMBL/GenBank/DDBJ whole genome shotgun (WGS) entry which is preliminary data.</text>
</comment>
<gene>
    <name evidence="11" type="ORF">HNQ51_002934</name>
</gene>
<dbReference type="Pfam" id="PF03575">
    <property type="entry name" value="Peptidase_S51"/>
    <property type="match status" value="1"/>
</dbReference>
<evidence type="ECO:0000313" key="11">
    <source>
        <dbReference type="EMBL" id="MBB5205607.1"/>
    </source>
</evidence>
<organism evidence="11 12">
    <name type="scientific">Inhella inkyongensis</name>
    <dbReference type="NCBI Taxonomy" id="392593"/>
    <lineage>
        <taxon>Bacteria</taxon>
        <taxon>Pseudomonadati</taxon>
        <taxon>Pseudomonadota</taxon>
        <taxon>Betaproteobacteria</taxon>
        <taxon>Burkholderiales</taxon>
        <taxon>Sphaerotilaceae</taxon>
        <taxon>Inhella</taxon>
    </lineage>
</organism>
<dbReference type="GO" id="GO:0008241">
    <property type="term" value="F:peptidyl-dipeptidase activity"/>
    <property type="evidence" value="ECO:0007669"/>
    <property type="project" value="UniProtKB-EC"/>
</dbReference>
<comment type="similarity">
    <text evidence="3">Belongs to the peptidase S51 family.</text>
</comment>
<evidence type="ECO:0000313" key="12">
    <source>
        <dbReference type="Proteomes" id="UP000554837"/>
    </source>
</evidence>
<protein>
    <recommendedName>
        <fullName evidence="5">Cyanophycinase</fullName>
        <ecNumber evidence="4">3.4.15.6</ecNumber>
    </recommendedName>
</protein>